<comment type="caution">
    <text evidence="3">The sequence shown here is derived from an EMBL/GenBank/DDBJ whole genome shotgun (WGS) entry which is preliminary data.</text>
</comment>
<sequence length="518" mass="59279">MTVDDEDFIVWEIYDFNDFWAELHEYGHAPDDATVLELDGRLKMFIKLCGRYHTTYLIDATQLDAALSMMIESDLFRFHYMRMQTVLIDLIIQTTDPHQLFVAYSLLLKYGQRRIDYFKCPANWRKLLPLSQDIIRHVEDGYFGQDDDGTGLVPIEVRLRYPVVCFLFEISRAHKLHHQDLQTFDSSFLDHLFDLVEWTRDEDDDTFNYTLVKLLTSLNEQYMISNIETSVTNPQILQISKNLVLNVLTRRLGSSKTFGENLIFILNRARNSKEDVCVKLLVLKILFLLFTTVGTQDYFYTNDLKVVVDVFIRELSDLPDEQEGLRHTYLRVLYPLLNETVVKYCQYKTAEIHSTLTSLISTRVRDISPTTSRLVRRCLSSDCFDDVDRVNGFVSASEPTTPNMVALANDFTQPLPNLRATQSASDLLRTWSPNTSSSNLPMISSDMDVLRECNTSIDIDSPLSAPASTTEIHRTVADFAPSPASSQSSLAAQSVTRRKAPPPPPPSRLNKPKRLSLS</sequence>
<dbReference type="OrthoDB" id="445362at2759"/>
<proteinExistence type="predicted"/>
<dbReference type="GO" id="GO:0071933">
    <property type="term" value="F:Arp2/3 complex binding"/>
    <property type="evidence" value="ECO:0007669"/>
    <property type="project" value="TreeGrafter"/>
</dbReference>
<dbReference type="PANTHER" id="PTHR13357:SF1">
    <property type="entry name" value="NCK-INTERACTING PROTEIN WITH SH3 DOMAIN"/>
    <property type="match status" value="1"/>
</dbReference>
<accession>A0A4T0J442</accession>
<protein>
    <recommendedName>
        <fullName evidence="2">SPIN90/Ldb17 leucine-rich domain-containing protein</fullName>
    </recommendedName>
</protein>
<reference evidence="3 4" key="1">
    <citation type="submission" date="2019-03" db="EMBL/GenBank/DDBJ databases">
        <title>Sequencing 23 genomes of Wallemia ichthyophaga.</title>
        <authorList>
            <person name="Gostincar C."/>
        </authorList>
    </citation>
    <scope>NUCLEOTIDE SEQUENCE [LARGE SCALE GENOMIC DNA]</scope>
    <source>
        <strain evidence="3 4">EXF-8621</strain>
    </source>
</reference>
<evidence type="ECO:0000313" key="3">
    <source>
        <dbReference type="EMBL" id="TIB15450.1"/>
    </source>
</evidence>
<dbReference type="EMBL" id="SPOF01000007">
    <property type="protein sequence ID" value="TIB15450.1"/>
    <property type="molecule type" value="Genomic_DNA"/>
</dbReference>
<dbReference type="GO" id="GO:0000147">
    <property type="term" value="P:actin cortical patch assembly"/>
    <property type="evidence" value="ECO:0007669"/>
    <property type="project" value="TreeGrafter"/>
</dbReference>
<evidence type="ECO:0000259" key="2">
    <source>
        <dbReference type="Pfam" id="PF09431"/>
    </source>
</evidence>
<dbReference type="GO" id="GO:0030479">
    <property type="term" value="C:actin cortical patch"/>
    <property type="evidence" value="ECO:0007669"/>
    <property type="project" value="TreeGrafter"/>
</dbReference>
<dbReference type="AlphaFoldDB" id="A0A4T0J442"/>
<dbReference type="InterPro" id="IPR018556">
    <property type="entry name" value="SPIN90/Ldb17_LRD"/>
</dbReference>
<dbReference type="PANTHER" id="PTHR13357">
    <property type="entry name" value="SH3 ADAPTER PROTEIN SPIN90 NCK INTERACTING PROTEIN WITH SH3 DOMAIN"/>
    <property type="match status" value="1"/>
</dbReference>
<feature type="region of interest" description="Disordered" evidence="1">
    <location>
        <begin position="477"/>
        <end position="518"/>
    </location>
</feature>
<evidence type="ECO:0000256" key="1">
    <source>
        <dbReference type="SAM" id="MobiDB-lite"/>
    </source>
</evidence>
<dbReference type="OMA" id="ELHEYGH"/>
<organism evidence="3 4">
    <name type="scientific">Wallemia ichthyophaga</name>
    <dbReference type="NCBI Taxonomy" id="245174"/>
    <lineage>
        <taxon>Eukaryota</taxon>
        <taxon>Fungi</taxon>
        <taxon>Dikarya</taxon>
        <taxon>Basidiomycota</taxon>
        <taxon>Wallemiomycotina</taxon>
        <taxon>Wallemiomycetes</taxon>
        <taxon>Wallemiales</taxon>
        <taxon>Wallemiaceae</taxon>
        <taxon>Wallemia</taxon>
    </lineage>
</organism>
<gene>
    <name evidence="3" type="ORF">E3P90_00880</name>
</gene>
<dbReference type="Pfam" id="PF09431">
    <property type="entry name" value="SPIN90_LRD"/>
    <property type="match status" value="1"/>
</dbReference>
<dbReference type="InterPro" id="IPR030125">
    <property type="entry name" value="SPIN90/Ldb17"/>
</dbReference>
<feature type="compositionally biased region" description="Low complexity" evidence="1">
    <location>
        <begin position="480"/>
        <end position="494"/>
    </location>
</feature>
<dbReference type="GO" id="GO:0051666">
    <property type="term" value="P:actin cortical patch localization"/>
    <property type="evidence" value="ECO:0007669"/>
    <property type="project" value="TreeGrafter"/>
</dbReference>
<evidence type="ECO:0000313" key="4">
    <source>
        <dbReference type="Proteomes" id="UP000306954"/>
    </source>
</evidence>
<dbReference type="Proteomes" id="UP000306954">
    <property type="component" value="Unassembled WGS sequence"/>
</dbReference>
<dbReference type="GO" id="GO:0006897">
    <property type="term" value="P:endocytosis"/>
    <property type="evidence" value="ECO:0007669"/>
    <property type="project" value="TreeGrafter"/>
</dbReference>
<name>A0A4T0J442_WALIC</name>
<feature type="domain" description="SPIN90/Ldb17 leucine-rich" evidence="2">
    <location>
        <begin position="204"/>
        <end position="352"/>
    </location>
</feature>